<feature type="domain" description="Coenzyme F420:L-glutamate ligase-like" evidence="1">
    <location>
        <begin position="6"/>
        <end position="199"/>
    </location>
</feature>
<comment type="caution">
    <text evidence="2">The sequence shown here is derived from an EMBL/GenBank/DDBJ whole genome shotgun (WGS) entry which is preliminary data.</text>
</comment>
<evidence type="ECO:0000259" key="1">
    <source>
        <dbReference type="Pfam" id="PF01996"/>
    </source>
</evidence>
<proteinExistence type="predicted"/>
<gene>
    <name evidence="2" type="ORF">UU43_C0001G0037</name>
</gene>
<dbReference type="Pfam" id="PF01996">
    <property type="entry name" value="F420_ligase"/>
    <property type="match status" value="1"/>
</dbReference>
<dbReference type="SUPFAM" id="SSF144010">
    <property type="entry name" value="CofE-like"/>
    <property type="match status" value="1"/>
</dbReference>
<dbReference type="PANTHER" id="PTHR47917:SF1">
    <property type="entry name" value="COENZYME F420:L-GLUTAMATE LIGASE"/>
    <property type="match status" value="1"/>
</dbReference>
<organism evidence="2 3">
    <name type="scientific">Candidatus Falkowbacteria bacterium GW2011_GWA2_41_14</name>
    <dbReference type="NCBI Taxonomy" id="1618635"/>
    <lineage>
        <taxon>Bacteria</taxon>
        <taxon>Candidatus Falkowiibacteriota</taxon>
    </lineage>
</organism>
<evidence type="ECO:0000313" key="2">
    <source>
        <dbReference type="EMBL" id="KKR91857.1"/>
    </source>
</evidence>
<dbReference type="PATRIC" id="fig|1618635.3.peg.39"/>
<reference evidence="2 3" key="1">
    <citation type="journal article" date="2015" name="Nature">
        <title>rRNA introns, odd ribosomes, and small enigmatic genomes across a large radiation of phyla.</title>
        <authorList>
            <person name="Brown C.T."/>
            <person name="Hug L.A."/>
            <person name="Thomas B.C."/>
            <person name="Sharon I."/>
            <person name="Castelle C.J."/>
            <person name="Singh A."/>
            <person name="Wilkins M.J."/>
            <person name="Williams K.H."/>
            <person name="Banfield J.F."/>
        </authorList>
    </citation>
    <scope>NUCLEOTIDE SEQUENCE [LARGE SCALE GENOMIC DNA]</scope>
</reference>
<sequence>MKIQAIKTRIFKPKEKLLPFITSRLPSIKEKTILVVTSKIVALAEGRLVKKIDENTKLEIIKRESDFVLPTKYVYLTIKDGQIMANAGVDESNANGQIIMLPKDSFKTTRLIRNYFKKKYKLKNFGVIITDSRCLPLRAGITGMAIGYAGFKGLKDYRRRLDIFGRPFKYSRVDIADSLATAAVLCMGEGDEKQPIAIITSAPVEYSNRINKNELKINIKEDMYGPIFKILRK</sequence>
<protein>
    <recommendedName>
        <fullName evidence="1">Coenzyme F420:L-glutamate ligase-like domain-containing protein</fullName>
    </recommendedName>
</protein>
<dbReference type="EMBL" id="LCAP01000001">
    <property type="protein sequence ID" value="KKR91857.1"/>
    <property type="molecule type" value="Genomic_DNA"/>
</dbReference>
<accession>A0A0G0XVA6</accession>
<dbReference type="PANTHER" id="PTHR47917">
    <property type="match status" value="1"/>
</dbReference>
<name>A0A0G0XVA6_9BACT</name>
<dbReference type="InterPro" id="IPR002847">
    <property type="entry name" value="F420-0_gamma-glut_ligase-dom"/>
</dbReference>
<dbReference type="GO" id="GO:0052618">
    <property type="term" value="F:coenzyme F420-0:L-glutamate ligase activity"/>
    <property type="evidence" value="ECO:0007669"/>
    <property type="project" value="TreeGrafter"/>
</dbReference>
<dbReference type="Gene3D" id="3.30.1330.100">
    <property type="entry name" value="CofE-like"/>
    <property type="match status" value="1"/>
</dbReference>
<dbReference type="AlphaFoldDB" id="A0A0G0XVA6"/>
<dbReference type="Proteomes" id="UP000034190">
    <property type="component" value="Unassembled WGS sequence"/>
</dbReference>
<evidence type="ECO:0000313" key="3">
    <source>
        <dbReference type="Proteomes" id="UP000034190"/>
    </source>
</evidence>